<evidence type="ECO:0000313" key="2">
    <source>
        <dbReference type="EMBL" id="PXX70855.1"/>
    </source>
</evidence>
<organism evidence="2 3">
    <name type="scientific">Nocardia tenerifensis</name>
    <dbReference type="NCBI Taxonomy" id="228006"/>
    <lineage>
        <taxon>Bacteria</taxon>
        <taxon>Bacillati</taxon>
        <taxon>Actinomycetota</taxon>
        <taxon>Actinomycetes</taxon>
        <taxon>Mycobacteriales</taxon>
        <taxon>Nocardiaceae</taxon>
        <taxon>Nocardia</taxon>
    </lineage>
</organism>
<proteinExistence type="predicted"/>
<keyword evidence="1" id="KW-1133">Transmembrane helix</keyword>
<evidence type="ECO:0008006" key="4">
    <source>
        <dbReference type="Google" id="ProtNLM"/>
    </source>
</evidence>
<dbReference type="AlphaFoldDB" id="A0A318KD92"/>
<gene>
    <name evidence="2" type="ORF">DFR70_101276</name>
</gene>
<feature type="transmembrane region" description="Helical" evidence="1">
    <location>
        <begin position="45"/>
        <end position="67"/>
    </location>
</feature>
<keyword evidence="1" id="KW-0812">Transmembrane</keyword>
<sequence>MDAFMLIVVAVNIAAAVASTGFGVVGLVRPSALIAGEQPTPGMSLYAYFYGVRAIPLGVMTVVALAVGDQRVSVAALIVSGVVQAADSALGVRRRVAGMALSAGILAIVHLLSAAWLLGR</sequence>
<reference evidence="2 3" key="1">
    <citation type="submission" date="2018-05" db="EMBL/GenBank/DDBJ databases">
        <title>Genomic Encyclopedia of Type Strains, Phase IV (KMG-IV): sequencing the most valuable type-strain genomes for metagenomic binning, comparative biology and taxonomic classification.</title>
        <authorList>
            <person name="Goeker M."/>
        </authorList>
    </citation>
    <scope>NUCLEOTIDE SEQUENCE [LARGE SCALE GENOMIC DNA]</scope>
    <source>
        <strain evidence="2 3">DSM 44704</strain>
    </source>
</reference>
<name>A0A318KD92_9NOCA</name>
<accession>A0A318KD92</accession>
<feature type="transmembrane region" description="Helical" evidence="1">
    <location>
        <begin position="98"/>
        <end position="118"/>
    </location>
</feature>
<dbReference type="EMBL" id="QJKF01000001">
    <property type="protein sequence ID" value="PXX70855.1"/>
    <property type="molecule type" value="Genomic_DNA"/>
</dbReference>
<dbReference type="Proteomes" id="UP000247569">
    <property type="component" value="Unassembled WGS sequence"/>
</dbReference>
<keyword evidence="1" id="KW-0472">Membrane</keyword>
<protein>
    <recommendedName>
        <fullName evidence="4">DUF4267 domain-containing protein</fullName>
    </recommendedName>
</protein>
<keyword evidence="3" id="KW-1185">Reference proteome</keyword>
<evidence type="ECO:0000313" key="3">
    <source>
        <dbReference type="Proteomes" id="UP000247569"/>
    </source>
</evidence>
<comment type="caution">
    <text evidence="2">The sequence shown here is derived from an EMBL/GenBank/DDBJ whole genome shotgun (WGS) entry which is preliminary data.</text>
</comment>
<evidence type="ECO:0000256" key="1">
    <source>
        <dbReference type="SAM" id="Phobius"/>
    </source>
</evidence>